<reference evidence="3" key="1">
    <citation type="journal article" date="2021" name="Open Biol.">
        <title>Shared evolutionary footprints suggest mitochondrial oxidative damage underlies multiple complex I losses in fungi.</title>
        <authorList>
            <person name="Schikora-Tamarit M.A."/>
            <person name="Marcet-Houben M."/>
            <person name="Nosek J."/>
            <person name="Gabaldon T."/>
        </authorList>
    </citation>
    <scope>NUCLEOTIDE SEQUENCE</scope>
    <source>
        <strain evidence="3">CBS2887</strain>
    </source>
</reference>
<dbReference type="Proteomes" id="UP000774326">
    <property type="component" value="Unassembled WGS sequence"/>
</dbReference>
<reference evidence="3" key="2">
    <citation type="submission" date="2021-01" db="EMBL/GenBank/DDBJ databases">
        <authorList>
            <person name="Schikora-Tamarit M.A."/>
        </authorList>
    </citation>
    <scope>NUCLEOTIDE SEQUENCE</scope>
    <source>
        <strain evidence="3">CBS2887</strain>
    </source>
</reference>
<organism evidence="3 4">
    <name type="scientific">Wickerhamomyces pijperi</name>
    <name type="common">Yeast</name>
    <name type="synonym">Pichia pijperi</name>
    <dbReference type="NCBI Taxonomy" id="599730"/>
    <lineage>
        <taxon>Eukaryota</taxon>
        <taxon>Fungi</taxon>
        <taxon>Dikarya</taxon>
        <taxon>Ascomycota</taxon>
        <taxon>Saccharomycotina</taxon>
        <taxon>Saccharomycetes</taxon>
        <taxon>Phaffomycetales</taxon>
        <taxon>Wickerhamomycetaceae</taxon>
        <taxon>Wickerhamomyces</taxon>
    </lineage>
</organism>
<comment type="caution">
    <text evidence="3">The sequence shown here is derived from an EMBL/GenBank/DDBJ whole genome shotgun (WGS) entry which is preliminary data.</text>
</comment>
<feature type="compositionally biased region" description="Low complexity" evidence="1">
    <location>
        <begin position="65"/>
        <end position="77"/>
    </location>
</feature>
<evidence type="ECO:0000256" key="2">
    <source>
        <dbReference type="SAM" id="Phobius"/>
    </source>
</evidence>
<keyword evidence="2" id="KW-0472">Membrane</keyword>
<keyword evidence="4" id="KW-1185">Reference proteome</keyword>
<keyword evidence="2" id="KW-1133">Transmembrane helix</keyword>
<feature type="transmembrane region" description="Helical" evidence="2">
    <location>
        <begin position="130"/>
        <end position="149"/>
    </location>
</feature>
<evidence type="ECO:0000313" key="3">
    <source>
        <dbReference type="EMBL" id="KAH3687229.1"/>
    </source>
</evidence>
<accession>A0A9P8TQG0</accession>
<gene>
    <name evidence="3" type="ORF">WICPIJ_001786</name>
</gene>
<proteinExistence type="predicted"/>
<keyword evidence="2" id="KW-0812">Transmembrane</keyword>
<evidence type="ECO:0000313" key="4">
    <source>
        <dbReference type="Proteomes" id="UP000774326"/>
    </source>
</evidence>
<sequence>MPSLFKSLMHSITGAKSYASQHTNLLHHSQTWLNMNALAATHKSQYQTEKSISEGADNSKDISSKRSTSSNDNNESNDSNDKNSTLKSSMLVIMPLFFTLFSTFSIFPIFKTTTIVNDHSKPGTMDSSSLCLDAFIWGGMGIVWAWSYLDMIC</sequence>
<feature type="transmembrane region" description="Helical" evidence="2">
    <location>
        <begin position="90"/>
        <end position="110"/>
    </location>
</feature>
<feature type="region of interest" description="Disordered" evidence="1">
    <location>
        <begin position="48"/>
        <end position="83"/>
    </location>
</feature>
<name>A0A9P8TQG0_WICPI</name>
<protein>
    <submittedName>
        <fullName evidence="3">Uncharacterized protein</fullName>
    </submittedName>
</protein>
<evidence type="ECO:0000256" key="1">
    <source>
        <dbReference type="SAM" id="MobiDB-lite"/>
    </source>
</evidence>
<dbReference type="AlphaFoldDB" id="A0A9P8TQG0"/>
<dbReference type="EMBL" id="JAEUBG010000915">
    <property type="protein sequence ID" value="KAH3687229.1"/>
    <property type="molecule type" value="Genomic_DNA"/>
</dbReference>